<comment type="caution">
    <text evidence="2">The sequence shown here is derived from an EMBL/GenBank/DDBJ whole genome shotgun (WGS) entry which is preliminary data.</text>
</comment>
<dbReference type="EMBL" id="BSYO01000037">
    <property type="protein sequence ID" value="GMH29906.1"/>
    <property type="molecule type" value="Genomic_DNA"/>
</dbReference>
<evidence type="ECO:0000313" key="2">
    <source>
        <dbReference type="EMBL" id="GMH29906.1"/>
    </source>
</evidence>
<organism evidence="2 3">
    <name type="scientific">Nepenthes gracilis</name>
    <name type="common">Slender pitcher plant</name>
    <dbReference type="NCBI Taxonomy" id="150966"/>
    <lineage>
        <taxon>Eukaryota</taxon>
        <taxon>Viridiplantae</taxon>
        <taxon>Streptophyta</taxon>
        <taxon>Embryophyta</taxon>
        <taxon>Tracheophyta</taxon>
        <taxon>Spermatophyta</taxon>
        <taxon>Magnoliopsida</taxon>
        <taxon>eudicotyledons</taxon>
        <taxon>Gunneridae</taxon>
        <taxon>Pentapetalae</taxon>
        <taxon>Caryophyllales</taxon>
        <taxon>Nepenthaceae</taxon>
        <taxon>Nepenthes</taxon>
    </lineage>
</organism>
<feature type="compositionally biased region" description="Basic and acidic residues" evidence="1">
    <location>
        <begin position="143"/>
        <end position="154"/>
    </location>
</feature>
<feature type="region of interest" description="Disordered" evidence="1">
    <location>
        <begin position="1"/>
        <end position="20"/>
    </location>
</feature>
<protein>
    <submittedName>
        <fullName evidence="2">Uncharacterized protein</fullName>
    </submittedName>
</protein>
<evidence type="ECO:0000256" key="1">
    <source>
        <dbReference type="SAM" id="MobiDB-lite"/>
    </source>
</evidence>
<name>A0AAD3TIQ6_NEPGR</name>
<dbReference type="Proteomes" id="UP001279734">
    <property type="component" value="Unassembled WGS sequence"/>
</dbReference>
<proteinExistence type="predicted"/>
<dbReference type="AlphaFoldDB" id="A0AAD3TIQ6"/>
<gene>
    <name evidence="2" type="ORF">Nepgr_031749</name>
</gene>
<keyword evidence="3" id="KW-1185">Reference proteome</keyword>
<sequence>MPIQDHHLLPPNVNKEVSKGQGSRISLGLEKQCVCRRFSATWDQPRIKSAKSQRLHRKALSISGESLPIVPTNPHLNRLAPKQNPSRDPKVRDPNNPIRVLTHHYSSQKALRDRACSKDVSWIKARESKSGSRRVYPGRRFSRHQDRERQSASS</sequence>
<feature type="region of interest" description="Disordered" evidence="1">
    <location>
        <begin position="66"/>
        <end position="112"/>
    </location>
</feature>
<feature type="region of interest" description="Disordered" evidence="1">
    <location>
        <begin position="127"/>
        <end position="154"/>
    </location>
</feature>
<evidence type="ECO:0000313" key="3">
    <source>
        <dbReference type="Proteomes" id="UP001279734"/>
    </source>
</evidence>
<reference evidence="2" key="1">
    <citation type="submission" date="2023-05" db="EMBL/GenBank/DDBJ databases">
        <title>Nepenthes gracilis genome sequencing.</title>
        <authorList>
            <person name="Fukushima K."/>
        </authorList>
    </citation>
    <scope>NUCLEOTIDE SEQUENCE</scope>
    <source>
        <strain evidence="2">SING2019-196</strain>
    </source>
</reference>
<accession>A0AAD3TIQ6</accession>